<gene>
    <name evidence="2" type="ORF">ACFO0C_20925</name>
</gene>
<dbReference type="Proteomes" id="UP001595867">
    <property type="component" value="Unassembled WGS sequence"/>
</dbReference>
<organism evidence="2 3">
    <name type="scientific">Actinoplanes subglobosus</name>
    <dbReference type="NCBI Taxonomy" id="1547892"/>
    <lineage>
        <taxon>Bacteria</taxon>
        <taxon>Bacillati</taxon>
        <taxon>Actinomycetota</taxon>
        <taxon>Actinomycetes</taxon>
        <taxon>Micromonosporales</taxon>
        <taxon>Micromonosporaceae</taxon>
        <taxon>Actinoplanes</taxon>
    </lineage>
</organism>
<dbReference type="SUPFAM" id="SSF52980">
    <property type="entry name" value="Restriction endonuclease-like"/>
    <property type="match status" value="1"/>
</dbReference>
<keyword evidence="2" id="KW-0255">Endonuclease</keyword>
<dbReference type="InterPro" id="IPR011335">
    <property type="entry name" value="Restrct_endonuc-II-like"/>
</dbReference>
<keyword evidence="2" id="KW-0540">Nuclease</keyword>
<accession>A0ABV8IWK4</accession>
<dbReference type="InterPro" id="IPR012296">
    <property type="entry name" value="Nuclease_put_TT1808"/>
</dbReference>
<name>A0ABV8IWK4_9ACTN</name>
<dbReference type="InterPro" id="IPR008538">
    <property type="entry name" value="Uma2"/>
</dbReference>
<evidence type="ECO:0000313" key="3">
    <source>
        <dbReference type="Proteomes" id="UP001595867"/>
    </source>
</evidence>
<feature type="domain" description="Putative restriction endonuclease" evidence="1">
    <location>
        <begin position="26"/>
        <end position="180"/>
    </location>
</feature>
<dbReference type="PANTHER" id="PTHR35400:SF3">
    <property type="entry name" value="SLL1072 PROTEIN"/>
    <property type="match status" value="1"/>
</dbReference>
<keyword evidence="2" id="KW-0378">Hydrolase</keyword>
<dbReference type="PANTHER" id="PTHR35400">
    <property type="entry name" value="SLR1083 PROTEIN"/>
    <property type="match status" value="1"/>
</dbReference>
<evidence type="ECO:0000313" key="2">
    <source>
        <dbReference type="EMBL" id="MFC4067405.1"/>
    </source>
</evidence>
<reference evidence="3" key="1">
    <citation type="journal article" date="2019" name="Int. J. Syst. Evol. Microbiol.">
        <title>The Global Catalogue of Microorganisms (GCM) 10K type strain sequencing project: providing services to taxonomists for standard genome sequencing and annotation.</title>
        <authorList>
            <consortium name="The Broad Institute Genomics Platform"/>
            <consortium name="The Broad Institute Genome Sequencing Center for Infectious Disease"/>
            <person name="Wu L."/>
            <person name="Ma J."/>
        </authorList>
    </citation>
    <scope>NUCLEOTIDE SEQUENCE [LARGE SCALE GENOMIC DNA]</scope>
    <source>
        <strain evidence="3">TBRC 5832</strain>
    </source>
</reference>
<dbReference type="GO" id="GO:0004519">
    <property type="term" value="F:endonuclease activity"/>
    <property type="evidence" value="ECO:0007669"/>
    <property type="project" value="UniProtKB-KW"/>
</dbReference>
<keyword evidence="3" id="KW-1185">Reference proteome</keyword>
<protein>
    <submittedName>
        <fullName evidence="2">Uma2 family endonuclease</fullName>
    </submittedName>
</protein>
<dbReference type="RefSeq" id="WP_378068319.1">
    <property type="nucleotide sequence ID" value="NZ_JBHSBL010000017.1"/>
</dbReference>
<sequence length="191" mass="21419">MTAEPVGPVVWAPDPVKQRNAGHTIEDVLALPDEAPRVELSDGVLLVVPSPSARHQRLTWRLASWLEQHVPEGFEPQMAVGVVVDHTSTLEPDVLILHSPVDPDHHFFQPEQVAVVVEIVSPGTRRRDRFEKPGIYAAAGIPHFWRIELNPVHLHVYDLVDSRYELVADSADEVLLTRPFEVRLPIRELGS</sequence>
<dbReference type="Pfam" id="PF05685">
    <property type="entry name" value="Uma2"/>
    <property type="match status" value="1"/>
</dbReference>
<proteinExistence type="predicted"/>
<evidence type="ECO:0000259" key="1">
    <source>
        <dbReference type="Pfam" id="PF05685"/>
    </source>
</evidence>
<comment type="caution">
    <text evidence="2">The sequence shown here is derived from an EMBL/GenBank/DDBJ whole genome shotgun (WGS) entry which is preliminary data.</text>
</comment>
<dbReference type="Gene3D" id="3.90.1570.10">
    <property type="entry name" value="tt1808, chain A"/>
    <property type="match status" value="1"/>
</dbReference>
<dbReference type="CDD" id="cd06260">
    <property type="entry name" value="DUF820-like"/>
    <property type="match status" value="1"/>
</dbReference>
<dbReference type="EMBL" id="JBHSBL010000017">
    <property type="protein sequence ID" value="MFC4067405.1"/>
    <property type="molecule type" value="Genomic_DNA"/>
</dbReference>